<protein>
    <submittedName>
        <fullName evidence="2">Uncharacterized protein</fullName>
    </submittedName>
</protein>
<evidence type="ECO:0000256" key="1">
    <source>
        <dbReference type="SAM" id="MobiDB-lite"/>
    </source>
</evidence>
<organism evidence="2">
    <name type="scientific">mine drainage metagenome</name>
    <dbReference type="NCBI Taxonomy" id="410659"/>
    <lineage>
        <taxon>unclassified sequences</taxon>
        <taxon>metagenomes</taxon>
        <taxon>ecological metagenomes</taxon>
    </lineage>
</organism>
<name>A0A1J5Q6S8_9ZZZZ</name>
<reference evidence="2" key="1">
    <citation type="submission" date="2016-10" db="EMBL/GenBank/DDBJ databases">
        <title>Sequence of Gallionella enrichment culture.</title>
        <authorList>
            <person name="Poehlein A."/>
            <person name="Muehling M."/>
            <person name="Daniel R."/>
        </authorList>
    </citation>
    <scope>NUCLEOTIDE SEQUENCE</scope>
</reference>
<proteinExistence type="predicted"/>
<feature type="region of interest" description="Disordered" evidence="1">
    <location>
        <begin position="233"/>
        <end position="265"/>
    </location>
</feature>
<dbReference type="EMBL" id="MLJW01002082">
    <property type="protein sequence ID" value="OIQ75703.1"/>
    <property type="molecule type" value="Genomic_DNA"/>
</dbReference>
<evidence type="ECO:0000313" key="2">
    <source>
        <dbReference type="EMBL" id="OIQ75703.1"/>
    </source>
</evidence>
<gene>
    <name evidence="2" type="ORF">GALL_426240</name>
</gene>
<sequence>MDDDRDSVVWDIEEQVRLDQFKPLVGHRCGIDADYRAHRPLRMRERLLDRHVAELSQLASAEWAARGCDDQAQHLARRATAQGLGDRRMLGVDRHDLSRSGGLHHELAPYDERFLVRQRQRVSHLERRQRRRQPDRARDSVQDDVHLLASELLERLLAGQVGRLRRGPASFACEGSHAIAHIVQGSRVGDCDQTRLELNDLLGEHGRIAASGAESHNLERARMLAHDVGRLAADRSSGAKDDDAARAHEHHNRHSIRLCDGSSSL</sequence>
<dbReference type="AlphaFoldDB" id="A0A1J5Q6S8"/>
<comment type="caution">
    <text evidence="2">The sequence shown here is derived from an EMBL/GenBank/DDBJ whole genome shotgun (WGS) entry which is preliminary data.</text>
</comment>
<accession>A0A1J5Q6S8</accession>
<feature type="compositionally biased region" description="Basic and acidic residues" evidence="1">
    <location>
        <begin position="233"/>
        <end position="247"/>
    </location>
</feature>